<name>A0ABN9FXE2_9NEOB</name>
<evidence type="ECO:0000313" key="1">
    <source>
        <dbReference type="EMBL" id="CAI9601694.1"/>
    </source>
</evidence>
<protein>
    <recommendedName>
        <fullName evidence="3">Mos1 transposase HTH domain-containing protein</fullName>
    </recommendedName>
</protein>
<accession>A0ABN9FXE2</accession>
<comment type="caution">
    <text evidence="1">The sequence shown here is derived from an EMBL/GenBank/DDBJ whole genome shotgun (WGS) entry which is preliminary data.</text>
</comment>
<dbReference type="EMBL" id="CATNWA010017595">
    <property type="protein sequence ID" value="CAI9601694.1"/>
    <property type="molecule type" value="Genomic_DNA"/>
</dbReference>
<evidence type="ECO:0008006" key="3">
    <source>
        <dbReference type="Google" id="ProtNLM"/>
    </source>
</evidence>
<feature type="non-terminal residue" evidence="1">
    <location>
        <position position="1"/>
    </location>
</feature>
<evidence type="ECO:0000313" key="2">
    <source>
        <dbReference type="Proteomes" id="UP001162483"/>
    </source>
</evidence>
<organism evidence="1 2">
    <name type="scientific">Staurois parvus</name>
    <dbReference type="NCBI Taxonomy" id="386267"/>
    <lineage>
        <taxon>Eukaryota</taxon>
        <taxon>Metazoa</taxon>
        <taxon>Chordata</taxon>
        <taxon>Craniata</taxon>
        <taxon>Vertebrata</taxon>
        <taxon>Euteleostomi</taxon>
        <taxon>Amphibia</taxon>
        <taxon>Batrachia</taxon>
        <taxon>Anura</taxon>
        <taxon>Neobatrachia</taxon>
        <taxon>Ranoidea</taxon>
        <taxon>Ranidae</taxon>
        <taxon>Staurois</taxon>
    </lineage>
</organism>
<keyword evidence="2" id="KW-1185">Reference proteome</keyword>
<reference evidence="1" key="1">
    <citation type="submission" date="2023-05" db="EMBL/GenBank/DDBJ databases">
        <authorList>
            <person name="Stuckert A."/>
        </authorList>
    </citation>
    <scope>NUCLEOTIDE SEQUENCE</scope>
</reference>
<proteinExistence type="predicted"/>
<gene>
    <name evidence="1" type="ORF">SPARVUS_LOCUS13012382</name>
</gene>
<sequence>SVSTCVEQHAVLNFLVNEGVKPIDIYRRLQAQNGDETFSPSKTFEWCKCFKDGPSPSVTILAMVVPIPQQSFL</sequence>
<dbReference type="Proteomes" id="UP001162483">
    <property type="component" value="Unassembled WGS sequence"/>
</dbReference>